<proteinExistence type="predicted"/>
<organism evidence="2 3">
    <name type="scientific">Gimesia maris</name>
    <dbReference type="NCBI Taxonomy" id="122"/>
    <lineage>
        <taxon>Bacteria</taxon>
        <taxon>Pseudomonadati</taxon>
        <taxon>Planctomycetota</taxon>
        <taxon>Planctomycetia</taxon>
        <taxon>Planctomycetales</taxon>
        <taxon>Planctomycetaceae</taxon>
        <taxon>Gimesia</taxon>
    </lineage>
</organism>
<dbReference type="Gene3D" id="1.20.120.520">
    <property type="entry name" value="nmb1532 protein domain like"/>
    <property type="match status" value="1"/>
</dbReference>
<dbReference type="RefSeq" id="WP_278438490.1">
    <property type="nucleotide sequence ID" value="NZ_CAXBMG010000062.1"/>
</dbReference>
<protein>
    <recommendedName>
        <fullName evidence="1">Hemerythrin-like domain-containing protein</fullName>
    </recommendedName>
</protein>
<dbReference type="Pfam" id="PF01814">
    <property type="entry name" value="Hemerythrin"/>
    <property type="match status" value="1"/>
</dbReference>
<accession>A0A3D3R0U4</accession>
<evidence type="ECO:0000313" key="2">
    <source>
        <dbReference type="EMBL" id="HCO21858.1"/>
    </source>
</evidence>
<feature type="domain" description="Hemerythrin-like" evidence="1">
    <location>
        <begin position="39"/>
        <end position="165"/>
    </location>
</feature>
<comment type="caution">
    <text evidence="2">The sequence shown here is derived from an EMBL/GenBank/DDBJ whole genome shotgun (WGS) entry which is preliminary data.</text>
</comment>
<evidence type="ECO:0000259" key="1">
    <source>
        <dbReference type="Pfam" id="PF01814"/>
    </source>
</evidence>
<evidence type="ECO:0000313" key="3">
    <source>
        <dbReference type="Proteomes" id="UP000263642"/>
    </source>
</evidence>
<sequence length="180" mass="20843">MPVITRRSTEQNKTAYSNQSVKSYSMKYSKNTKPEILSLQEEHAALNREIQEIQEWWFQLHELGKPHFGEMADRISALRDLLAAHFCHEENTFDLPMVLQLSTDKVYQVADLQDEHEQFLNDLRDIVDRLKKESTEYQYWGDAQNDLEAFIDRLSAHEAAGEAILAALSRDESVNNGQKS</sequence>
<dbReference type="EMBL" id="DQAY01000014">
    <property type="protein sequence ID" value="HCO21858.1"/>
    <property type="molecule type" value="Genomic_DNA"/>
</dbReference>
<name>A0A3D3R0U4_9PLAN</name>
<dbReference type="AlphaFoldDB" id="A0A3D3R0U4"/>
<reference evidence="2 3" key="1">
    <citation type="journal article" date="2018" name="Nat. Biotechnol.">
        <title>A standardized bacterial taxonomy based on genome phylogeny substantially revises the tree of life.</title>
        <authorList>
            <person name="Parks D.H."/>
            <person name="Chuvochina M."/>
            <person name="Waite D.W."/>
            <person name="Rinke C."/>
            <person name="Skarshewski A."/>
            <person name="Chaumeil P.A."/>
            <person name="Hugenholtz P."/>
        </authorList>
    </citation>
    <scope>NUCLEOTIDE SEQUENCE [LARGE SCALE GENOMIC DNA]</scope>
    <source>
        <strain evidence="2">UBA9375</strain>
    </source>
</reference>
<dbReference type="InterPro" id="IPR012312">
    <property type="entry name" value="Hemerythrin-like"/>
</dbReference>
<gene>
    <name evidence="2" type="ORF">DIT97_01845</name>
</gene>
<dbReference type="Proteomes" id="UP000263642">
    <property type="component" value="Unassembled WGS sequence"/>
</dbReference>